<proteinExistence type="predicted"/>
<feature type="chain" id="PRO_5015110369" description="Circumsporozoite protein" evidence="2">
    <location>
        <begin position="19"/>
        <end position="96"/>
    </location>
</feature>
<dbReference type="EMBL" id="PXYI01000011">
    <property type="protein sequence ID" value="PSJ36903.1"/>
    <property type="molecule type" value="Genomic_DNA"/>
</dbReference>
<name>A0A2P7QG18_9SPHN</name>
<comment type="caution">
    <text evidence="3">The sequence shown here is derived from an EMBL/GenBank/DDBJ whole genome shotgun (WGS) entry which is preliminary data.</text>
</comment>
<organism evidence="3 4">
    <name type="scientific">Allosphingosinicella deserti</name>
    <dbReference type="NCBI Taxonomy" id="2116704"/>
    <lineage>
        <taxon>Bacteria</taxon>
        <taxon>Pseudomonadati</taxon>
        <taxon>Pseudomonadota</taxon>
        <taxon>Alphaproteobacteria</taxon>
        <taxon>Sphingomonadales</taxon>
        <taxon>Sphingomonadaceae</taxon>
        <taxon>Allosphingosinicella</taxon>
    </lineage>
</organism>
<evidence type="ECO:0008006" key="5">
    <source>
        <dbReference type="Google" id="ProtNLM"/>
    </source>
</evidence>
<dbReference type="OrthoDB" id="7597384at2"/>
<gene>
    <name evidence="3" type="ORF">C7I55_24665</name>
</gene>
<dbReference type="Proteomes" id="UP000241167">
    <property type="component" value="Unassembled WGS sequence"/>
</dbReference>
<dbReference type="AlphaFoldDB" id="A0A2P7QG18"/>
<feature type="region of interest" description="Disordered" evidence="1">
    <location>
        <begin position="45"/>
        <end position="68"/>
    </location>
</feature>
<evidence type="ECO:0000256" key="1">
    <source>
        <dbReference type="SAM" id="MobiDB-lite"/>
    </source>
</evidence>
<dbReference type="PROSITE" id="PS51257">
    <property type="entry name" value="PROKAR_LIPOPROTEIN"/>
    <property type="match status" value="1"/>
</dbReference>
<keyword evidence="4" id="KW-1185">Reference proteome</keyword>
<sequence length="96" mass="9227">MRTIIGTGLAAAALALLAGCGDKETNAPTAEENAQLDEAANMLDTSPDSLTVENPELGNGDAPTAEAGDVAVAEGATGDDGGTANAAVAAEASNAQ</sequence>
<reference evidence="3 4" key="1">
    <citation type="submission" date="2018-03" db="EMBL/GenBank/DDBJ databases">
        <title>The draft genome of Sphingosinicella sp. GL-C-18.</title>
        <authorList>
            <person name="Liu L."/>
            <person name="Li L."/>
            <person name="Liang L."/>
            <person name="Zhang X."/>
            <person name="Wang T."/>
        </authorList>
    </citation>
    <scope>NUCLEOTIDE SEQUENCE [LARGE SCALE GENOMIC DNA]</scope>
    <source>
        <strain evidence="3 4">GL-C-18</strain>
    </source>
</reference>
<feature type="signal peptide" evidence="2">
    <location>
        <begin position="1"/>
        <end position="18"/>
    </location>
</feature>
<evidence type="ECO:0000313" key="4">
    <source>
        <dbReference type="Proteomes" id="UP000241167"/>
    </source>
</evidence>
<evidence type="ECO:0000256" key="2">
    <source>
        <dbReference type="SAM" id="SignalP"/>
    </source>
</evidence>
<accession>A0A2P7QG18</accession>
<protein>
    <recommendedName>
        <fullName evidence="5">Circumsporozoite protein</fullName>
    </recommendedName>
</protein>
<keyword evidence="2" id="KW-0732">Signal</keyword>
<dbReference type="RefSeq" id="WP_106515717.1">
    <property type="nucleotide sequence ID" value="NZ_PXYI01000011.1"/>
</dbReference>
<evidence type="ECO:0000313" key="3">
    <source>
        <dbReference type="EMBL" id="PSJ36903.1"/>
    </source>
</evidence>